<name>A0A4Q5DAT0_9BACE</name>
<dbReference type="InterPro" id="IPR026408">
    <property type="entry name" value="GG_sam_targ_CFB"/>
</dbReference>
<sequence length="82" mass="9095">MKKLKKLKLNALSEVSLEDKEMNALKGGTCCTCSCYWENRGGSDSNDNMKANYKTGAESTQGCNEFVYCDEPNEVVPLPSNY</sequence>
<comment type="caution">
    <text evidence="1">The sequence shown here is derived from an EMBL/GenBank/DDBJ whole genome shotgun (WGS) entry which is preliminary data.</text>
</comment>
<dbReference type="RefSeq" id="WP_049701136.1">
    <property type="nucleotide sequence ID" value="NZ_RCXZ01000022.1"/>
</dbReference>
<dbReference type="NCBIfam" id="TIGR04149">
    <property type="entry name" value="GG_sam_targ_CFB"/>
    <property type="match status" value="1"/>
</dbReference>
<gene>
    <name evidence="1" type="ORF">GA560_06970</name>
</gene>
<accession>A0A4Q5DAT0</accession>
<protein>
    <submittedName>
        <fullName evidence="1">RSAM-modified peptide</fullName>
    </submittedName>
</protein>
<dbReference type="EMBL" id="WDER01000013">
    <property type="protein sequence ID" value="KAB6084700.1"/>
    <property type="molecule type" value="Genomic_DNA"/>
</dbReference>
<reference evidence="1 2" key="1">
    <citation type="journal article" date="2019" name="Nat. Med.">
        <title>A library of human gut bacterial isolates paired with longitudinal multiomics data enables mechanistic microbiome research.</title>
        <authorList>
            <person name="Poyet M."/>
            <person name="Groussin M."/>
            <person name="Gibbons S.M."/>
            <person name="Avila-Pacheco J."/>
            <person name="Jiang X."/>
            <person name="Kearney S.M."/>
            <person name="Perrotta A.R."/>
            <person name="Berdy B."/>
            <person name="Zhao S."/>
            <person name="Lieberman T.D."/>
            <person name="Swanson P.K."/>
            <person name="Smith M."/>
            <person name="Roesemann S."/>
            <person name="Alexander J.E."/>
            <person name="Rich S.A."/>
            <person name="Livny J."/>
            <person name="Vlamakis H."/>
            <person name="Clish C."/>
            <person name="Bullock K."/>
            <person name="Deik A."/>
            <person name="Scott J."/>
            <person name="Pierce K.A."/>
            <person name="Xavier R.J."/>
            <person name="Alm E.J."/>
        </authorList>
    </citation>
    <scope>NUCLEOTIDE SEQUENCE [LARGE SCALE GENOMIC DNA]</scope>
    <source>
        <strain evidence="1 2">BIOML-A73</strain>
    </source>
</reference>
<evidence type="ECO:0000313" key="1">
    <source>
        <dbReference type="EMBL" id="KAB6084700.1"/>
    </source>
</evidence>
<dbReference type="Proteomes" id="UP000474077">
    <property type="component" value="Unassembled WGS sequence"/>
</dbReference>
<proteinExistence type="predicted"/>
<dbReference type="AlphaFoldDB" id="A0A4Q5DAT0"/>
<organism evidence="1 2">
    <name type="scientific">Bacteroides xylanisolvens</name>
    <dbReference type="NCBI Taxonomy" id="371601"/>
    <lineage>
        <taxon>Bacteria</taxon>
        <taxon>Pseudomonadati</taxon>
        <taxon>Bacteroidota</taxon>
        <taxon>Bacteroidia</taxon>
        <taxon>Bacteroidales</taxon>
        <taxon>Bacteroidaceae</taxon>
        <taxon>Bacteroides</taxon>
    </lineage>
</organism>
<evidence type="ECO:0000313" key="2">
    <source>
        <dbReference type="Proteomes" id="UP000474077"/>
    </source>
</evidence>